<reference evidence="3" key="1">
    <citation type="submission" date="2022-08" db="EMBL/GenBank/DDBJ databases">
        <authorList>
            <person name="Zhang D."/>
        </authorList>
    </citation>
    <scope>NUCLEOTIDE SEQUENCE</scope>
    <source>
        <strain evidence="3">XJ19-11</strain>
    </source>
</reference>
<dbReference type="Pfam" id="PF18962">
    <property type="entry name" value="Por_Secre_tail"/>
    <property type="match status" value="1"/>
</dbReference>
<dbReference type="PANTHER" id="PTHR42535:SF2">
    <property type="entry name" value="CHROMOSOME UNDETERMINED SCAFFOLD_146, WHOLE GENOME SHOTGUN SEQUENCE"/>
    <property type="match status" value="1"/>
</dbReference>
<feature type="non-terminal residue" evidence="3">
    <location>
        <position position="1"/>
    </location>
</feature>
<dbReference type="Gene3D" id="2.60.120.200">
    <property type="match status" value="1"/>
</dbReference>
<comment type="caution">
    <text evidence="3">The sequence shown here is derived from an EMBL/GenBank/DDBJ whole genome shotgun (WGS) entry which is preliminary data.</text>
</comment>
<feature type="domain" description="Secretion system C-terminal sorting" evidence="2">
    <location>
        <begin position="125"/>
        <end position="198"/>
    </location>
</feature>
<dbReference type="PANTHER" id="PTHR42535">
    <property type="entry name" value="OOKINETE PROTEIN, PUTATIVE-RELATED"/>
    <property type="match status" value="1"/>
</dbReference>
<dbReference type="RefSeq" id="WP_258424327.1">
    <property type="nucleotide sequence ID" value="NZ_JANSUY010000015.1"/>
</dbReference>
<dbReference type="InterPro" id="IPR013320">
    <property type="entry name" value="ConA-like_dom_sf"/>
</dbReference>
<sequence length="202" mass="22479">NQNYPTNGTWMHVAVTFDGTKTTMYINGVEDNSATYAPVTIRPNTTNLQIGAWDGINRWTGDLDEVRLYGRALSSAEILNLANSGGAFRTNDNPVIKGGSENSQENNSALEKNTQEIDRPGVTRMFPNPVFDLINLKLSNFQEDRVQVSIFDMKGILLLDQEFENENGTLVLDISKLSLKPGTHVLLVNTNGNQQVFKFLKK</sequence>
<dbReference type="Proteomes" id="UP001142175">
    <property type="component" value="Unassembled WGS sequence"/>
</dbReference>
<evidence type="ECO:0000313" key="4">
    <source>
        <dbReference type="Proteomes" id="UP001142175"/>
    </source>
</evidence>
<dbReference type="EMBL" id="JANSUY010000015">
    <property type="protein sequence ID" value="MCR9016482.1"/>
    <property type="molecule type" value="Genomic_DNA"/>
</dbReference>
<dbReference type="SUPFAM" id="SSF49899">
    <property type="entry name" value="Concanavalin A-like lectins/glucanases"/>
    <property type="match status" value="1"/>
</dbReference>
<evidence type="ECO:0000259" key="2">
    <source>
        <dbReference type="Pfam" id="PF18962"/>
    </source>
</evidence>
<organism evidence="3 4">
    <name type="scientific">Aquiflexum gelatinilyticum</name>
    <dbReference type="NCBI Taxonomy" id="2961943"/>
    <lineage>
        <taxon>Bacteria</taxon>
        <taxon>Pseudomonadati</taxon>
        <taxon>Bacteroidota</taxon>
        <taxon>Cytophagia</taxon>
        <taxon>Cytophagales</taxon>
        <taxon>Cyclobacteriaceae</taxon>
        <taxon>Aquiflexum</taxon>
    </lineage>
</organism>
<accession>A0A9X2PAK3</accession>
<name>A0A9X2PAK3_9BACT</name>
<dbReference type="GO" id="GO:0005975">
    <property type="term" value="P:carbohydrate metabolic process"/>
    <property type="evidence" value="ECO:0007669"/>
    <property type="project" value="UniProtKB-ARBA"/>
</dbReference>
<keyword evidence="4" id="KW-1185">Reference proteome</keyword>
<feature type="region of interest" description="Disordered" evidence="1">
    <location>
        <begin position="90"/>
        <end position="121"/>
    </location>
</feature>
<dbReference type="Pfam" id="PF13385">
    <property type="entry name" value="Laminin_G_3"/>
    <property type="match status" value="1"/>
</dbReference>
<dbReference type="InterPro" id="IPR026444">
    <property type="entry name" value="Secre_tail"/>
</dbReference>
<dbReference type="GO" id="GO:0004553">
    <property type="term" value="F:hydrolase activity, hydrolyzing O-glycosyl compounds"/>
    <property type="evidence" value="ECO:0007669"/>
    <property type="project" value="UniProtKB-ARBA"/>
</dbReference>
<proteinExistence type="predicted"/>
<feature type="compositionally biased region" description="Polar residues" evidence="1">
    <location>
        <begin position="100"/>
        <end position="112"/>
    </location>
</feature>
<evidence type="ECO:0000256" key="1">
    <source>
        <dbReference type="SAM" id="MobiDB-lite"/>
    </source>
</evidence>
<protein>
    <submittedName>
        <fullName evidence="3">T9SS type A sorting domain-containing protein</fullName>
    </submittedName>
</protein>
<evidence type="ECO:0000313" key="3">
    <source>
        <dbReference type="EMBL" id="MCR9016482.1"/>
    </source>
</evidence>
<dbReference type="AlphaFoldDB" id="A0A9X2PAK3"/>
<dbReference type="NCBIfam" id="TIGR04183">
    <property type="entry name" value="Por_Secre_tail"/>
    <property type="match status" value="1"/>
</dbReference>
<gene>
    <name evidence="3" type="ORF">NU887_15675</name>
</gene>